<dbReference type="PANTHER" id="PTHR12663">
    <property type="entry name" value="ANDROGEN INDUCED INHIBITOR OF PROLIFERATION AS3 / PDS5-RELATED"/>
    <property type="match status" value="1"/>
</dbReference>
<comment type="subcellular location">
    <subcellularLocation>
        <location evidence="1">Nucleus</location>
    </subcellularLocation>
</comment>
<dbReference type="SUPFAM" id="SSF48371">
    <property type="entry name" value="ARM repeat"/>
    <property type="match status" value="1"/>
</dbReference>
<comment type="caution">
    <text evidence="6">The sequence shown here is derived from an EMBL/GenBank/DDBJ whole genome shotgun (WGS) entry which is preliminary data.</text>
</comment>
<protein>
    <submittedName>
        <fullName evidence="6">Uncharacterized protein</fullName>
    </submittedName>
</protein>
<dbReference type="GO" id="GO:0000785">
    <property type="term" value="C:chromatin"/>
    <property type="evidence" value="ECO:0007669"/>
    <property type="project" value="TreeGrafter"/>
</dbReference>
<dbReference type="Proteomes" id="UP000824469">
    <property type="component" value="Unassembled WGS sequence"/>
</dbReference>
<feature type="non-terminal residue" evidence="6">
    <location>
        <position position="388"/>
    </location>
</feature>
<dbReference type="EMBL" id="JAHRHJ020003732">
    <property type="protein sequence ID" value="KAH9291264.1"/>
    <property type="molecule type" value="Genomic_DNA"/>
</dbReference>
<sequence>MGIASDGDMNAKLYRLGRWLEFTPHDKSVLPNTLEEAESCLSLIEQSDYGSMSAAMDPLVTHLARSDLLRHDEVDVRLLVITCISEVTRITAPSLPYDDTTMEEIYELMIGSFQKLWDTTNPHFDKRVKILENMAKVRSCIPMLDLDCDDLIFHMFEVFFVVLHEDHSQNIMVAMQTIMSLMLNEYEDPPQPLLSILVEGLGQENQCIAHTLAKRVVDLCSSKVKTCIQGMSSFVFDDELLTSNDCMELSGCKEKSDFFEEHEKDIGNKHMHDEREMMAREHMKEKSDLREIVQPHRESFEGQEESMSLIKAPSHYPPSMNTCKEEKGLLGEAYDEEKSATPNSEILSFGEVGSSPRYNVSHLISPSMLSFDGYGYGHDRKMDMICNM</sequence>
<dbReference type="AlphaFoldDB" id="A0AA38F3L7"/>
<dbReference type="PANTHER" id="PTHR12663:SF0">
    <property type="entry name" value="PRECOCIOUS DISSOCIATION OF SISTERS 5, ISOFORM A"/>
    <property type="match status" value="1"/>
</dbReference>
<gene>
    <name evidence="6" type="ORF">KI387_043549</name>
</gene>
<dbReference type="GO" id="GO:0005634">
    <property type="term" value="C:nucleus"/>
    <property type="evidence" value="ECO:0007669"/>
    <property type="project" value="UniProtKB-SubCell"/>
</dbReference>
<evidence type="ECO:0000256" key="2">
    <source>
        <dbReference type="ARBA" id="ARBA00022618"/>
    </source>
</evidence>
<dbReference type="GO" id="GO:0035825">
    <property type="term" value="P:homologous recombination"/>
    <property type="evidence" value="ECO:0007669"/>
    <property type="project" value="UniProtKB-ARBA"/>
</dbReference>
<dbReference type="InterPro" id="IPR016024">
    <property type="entry name" value="ARM-type_fold"/>
</dbReference>
<keyword evidence="2" id="KW-0132">Cell division</keyword>
<dbReference type="GO" id="GO:0051301">
    <property type="term" value="P:cell division"/>
    <property type="evidence" value="ECO:0007669"/>
    <property type="project" value="UniProtKB-KW"/>
</dbReference>
<proteinExistence type="predicted"/>
<keyword evidence="5" id="KW-0131">Cell cycle</keyword>
<keyword evidence="7" id="KW-1185">Reference proteome</keyword>
<evidence type="ECO:0000313" key="6">
    <source>
        <dbReference type="EMBL" id="KAH9291264.1"/>
    </source>
</evidence>
<keyword evidence="4" id="KW-0539">Nucleus</keyword>
<organism evidence="6 7">
    <name type="scientific">Taxus chinensis</name>
    <name type="common">Chinese yew</name>
    <name type="synonym">Taxus wallichiana var. chinensis</name>
    <dbReference type="NCBI Taxonomy" id="29808"/>
    <lineage>
        <taxon>Eukaryota</taxon>
        <taxon>Viridiplantae</taxon>
        <taxon>Streptophyta</taxon>
        <taxon>Embryophyta</taxon>
        <taxon>Tracheophyta</taxon>
        <taxon>Spermatophyta</taxon>
        <taxon>Pinopsida</taxon>
        <taxon>Pinidae</taxon>
        <taxon>Conifers II</taxon>
        <taxon>Cupressales</taxon>
        <taxon>Taxaceae</taxon>
        <taxon>Taxus</taxon>
    </lineage>
</organism>
<evidence type="ECO:0000256" key="3">
    <source>
        <dbReference type="ARBA" id="ARBA00022776"/>
    </source>
</evidence>
<evidence type="ECO:0000256" key="5">
    <source>
        <dbReference type="ARBA" id="ARBA00023306"/>
    </source>
</evidence>
<evidence type="ECO:0000256" key="4">
    <source>
        <dbReference type="ARBA" id="ARBA00023242"/>
    </source>
</evidence>
<dbReference type="Pfam" id="PF20168">
    <property type="entry name" value="PDS5"/>
    <property type="match status" value="1"/>
</dbReference>
<keyword evidence="3" id="KW-0498">Mitosis</keyword>
<reference evidence="6 7" key="1">
    <citation type="journal article" date="2021" name="Nat. Plants">
        <title>The Taxus genome provides insights into paclitaxel biosynthesis.</title>
        <authorList>
            <person name="Xiong X."/>
            <person name="Gou J."/>
            <person name="Liao Q."/>
            <person name="Li Y."/>
            <person name="Zhou Q."/>
            <person name="Bi G."/>
            <person name="Li C."/>
            <person name="Du R."/>
            <person name="Wang X."/>
            <person name="Sun T."/>
            <person name="Guo L."/>
            <person name="Liang H."/>
            <person name="Lu P."/>
            <person name="Wu Y."/>
            <person name="Zhang Z."/>
            <person name="Ro D.K."/>
            <person name="Shang Y."/>
            <person name="Huang S."/>
            <person name="Yan J."/>
        </authorList>
    </citation>
    <scope>NUCLEOTIDE SEQUENCE [LARGE SCALE GENOMIC DNA]</scope>
    <source>
        <strain evidence="6">Ta-2019</strain>
    </source>
</reference>
<name>A0AA38F3L7_TAXCH</name>
<dbReference type="GO" id="GO:0006281">
    <property type="term" value="P:DNA repair"/>
    <property type="evidence" value="ECO:0007669"/>
    <property type="project" value="TreeGrafter"/>
</dbReference>
<dbReference type="InterPro" id="IPR039776">
    <property type="entry name" value="Pds5"/>
</dbReference>
<evidence type="ECO:0000313" key="7">
    <source>
        <dbReference type="Proteomes" id="UP000824469"/>
    </source>
</evidence>
<evidence type="ECO:0000256" key="1">
    <source>
        <dbReference type="ARBA" id="ARBA00004123"/>
    </source>
</evidence>
<dbReference type="GO" id="GO:0007064">
    <property type="term" value="P:mitotic sister chromatid cohesion"/>
    <property type="evidence" value="ECO:0007669"/>
    <property type="project" value="InterPro"/>
</dbReference>
<accession>A0AA38F3L7</accession>